<organism evidence="1 2">
    <name type="scientific">Dyadobacter jejuensis</name>
    <dbReference type="NCBI Taxonomy" id="1082580"/>
    <lineage>
        <taxon>Bacteria</taxon>
        <taxon>Pseudomonadati</taxon>
        <taxon>Bacteroidota</taxon>
        <taxon>Cytophagia</taxon>
        <taxon>Cytophagales</taxon>
        <taxon>Spirosomataceae</taxon>
        <taxon>Dyadobacter</taxon>
    </lineage>
</organism>
<sequence>MVAIKMDSQQILWEYLLESSSGGYYPETIRNLMYAQNMVLIDQSAGIVGIDAQTGKVSGVSIYFDGLLEGRCIVVLKSGKTIPAQ</sequence>
<dbReference type="RefSeq" id="WP_146202260.1">
    <property type="nucleotide sequence ID" value="NZ_QGDT01000004.1"/>
</dbReference>
<dbReference type="Proteomes" id="UP000245880">
    <property type="component" value="Unassembled WGS sequence"/>
</dbReference>
<protein>
    <submittedName>
        <fullName evidence="1">Uncharacterized protein</fullName>
    </submittedName>
</protein>
<gene>
    <name evidence="1" type="ORF">CLV98_104430</name>
</gene>
<name>A0A316AP41_9BACT</name>
<dbReference type="EMBL" id="QGDT01000004">
    <property type="protein sequence ID" value="PWJ58570.1"/>
    <property type="molecule type" value="Genomic_DNA"/>
</dbReference>
<comment type="caution">
    <text evidence="1">The sequence shown here is derived from an EMBL/GenBank/DDBJ whole genome shotgun (WGS) entry which is preliminary data.</text>
</comment>
<keyword evidence="2" id="KW-1185">Reference proteome</keyword>
<proteinExistence type="predicted"/>
<accession>A0A316AP41</accession>
<dbReference type="AlphaFoldDB" id="A0A316AP41"/>
<reference evidence="1 2" key="1">
    <citation type="submission" date="2018-03" db="EMBL/GenBank/DDBJ databases">
        <title>Genomic Encyclopedia of Archaeal and Bacterial Type Strains, Phase II (KMG-II): from individual species to whole genera.</title>
        <authorList>
            <person name="Goeker M."/>
        </authorList>
    </citation>
    <scope>NUCLEOTIDE SEQUENCE [LARGE SCALE GENOMIC DNA]</scope>
    <source>
        <strain evidence="1 2">DSM 100346</strain>
    </source>
</reference>
<evidence type="ECO:0000313" key="1">
    <source>
        <dbReference type="EMBL" id="PWJ58570.1"/>
    </source>
</evidence>
<evidence type="ECO:0000313" key="2">
    <source>
        <dbReference type="Proteomes" id="UP000245880"/>
    </source>
</evidence>